<dbReference type="RefSeq" id="WP_052219715.1">
    <property type="nucleotide sequence ID" value="NZ_LHUR01000005.1"/>
</dbReference>
<feature type="active site" description="Proton donor/acceptor" evidence="2">
    <location>
        <position position="119"/>
    </location>
</feature>
<dbReference type="STRING" id="36844.SAMN04488501_105118"/>
<evidence type="ECO:0000313" key="4">
    <source>
        <dbReference type="EMBL" id="KOA21435.1"/>
    </source>
</evidence>
<gene>
    <name evidence="4" type="ORF">CLHOM_01060</name>
</gene>
<dbReference type="AlphaFoldDB" id="A0A0L6ZEN1"/>
<dbReference type="PROSITE" id="PS51257">
    <property type="entry name" value="PROKAR_LIPOPROTEIN"/>
    <property type="match status" value="1"/>
</dbReference>
<feature type="active site" description="Acyl-thioester intermediate" evidence="2">
    <location>
        <position position="180"/>
    </location>
</feature>
<dbReference type="InterPro" id="IPR042000">
    <property type="entry name" value="Sortase_D_2"/>
</dbReference>
<dbReference type="InterPro" id="IPR023365">
    <property type="entry name" value="Sortase_dom-sf"/>
</dbReference>
<keyword evidence="3" id="KW-0472">Membrane</keyword>
<comment type="caution">
    <text evidence="4">The sequence shown here is derived from an EMBL/GenBank/DDBJ whole genome shotgun (WGS) entry which is preliminary data.</text>
</comment>
<proteinExistence type="predicted"/>
<evidence type="ECO:0000256" key="1">
    <source>
        <dbReference type="ARBA" id="ARBA00022801"/>
    </source>
</evidence>
<accession>A0A0L6ZEN1</accession>
<dbReference type="Proteomes" id="UP000037043">
    <property type="component" value="Unassembled WGS sequence"/>
</dbReference>
<keyword evidence="1" id="KW-0378">Hydrolase</keyword>
<reference evidence="5" key="1">
    <citation type="submission" date="2015-08" db="EMBL/GenBank/DDBJ databases">
        <title>Genome sequence of the strict anaerobe Clostridium homopropionicum LuHBu1 (DSM 5847T).</title>
        <authorList>
            <person name="Poehlein A."/>
            <person name="Beck M."/>
            <person name="Schiel-Bengelsdorf B."/>
            <person name="Bengelsdorf F.R."/>
            <person name="Daniel R."/>
            <person name="Duerre P."/>
        </authorList>
    </citation>
    <scope>NUCLEOTIDE SEQUENCE [LARGE SCALE GENOMIC DNA]</scope>
    <source>
        <strain evidence="5">DSM 5847</strain>
    </source>
</reference>
<dbReference type="SUPFAM" id="SSF63817">
    <property type="entry name" value="Sortase"/>
    <property type="match status" value="1"/>
</dbReference>
<dbReference type="EMBL" id="LHUR01000005">
    <property type="protein sequence ID" value="KOA21435.1"/>
    <property type="molecule type" value="Genomic_DNA"/>
</dbReference>
<dbReference type="Pfam" id="PF04203">
    <property type="entry name" value="Sortase"/>
    <property type="match status" value="1"/>
</dbReference>
<keyword evidence="3" id="KW-1133">Transmembrane helix</keyword>
<sequence>MKRVIGIIMILAGACLIITINYTKYRVDKNQKEMINAFENIIKDEVNNDKPVNKVEIKVPENKLEINTKDTIGILYIPKIDIKVAIAEGVDNETLKYAVGHFKGTPLPDNKGNFCIAGHRSYAYGEFFNRLDELQIDDEITVETKVRQYKYRVYEKKVVEPSEISVLDNTKDPIITLVTCTPVRIATHRLIIKGKLEE</sequence>
<keyword evidence="5" id="KW-1185">Reference proteome</keyword>
<feature type="transmembrane region" description="Helical" evidence="3">
    <location>
        <begin position="6"/>
        <end position="23"/>
    </location>
</feature>
<dbReference type="InterPro" id="IPR005754">
    <property type="entry name" value="Sortase"/>
</dbReference>
<name>A0A0L6ZEN1_9CLOT</name>
<evidence type="ECO:0000313" key="5">
    <source>
        <dbReference type="Proteomes" id="UP000037043"/>
    </source>
</evidence>
<dbReference type="NCBIfam" id="TIGR01076">
    <property type="entry name" value="sortase_fam"/>
    <property type="match status" value="1"/>
</dbReference>
<dbReference type="PATRIC" id="fig|1121318.3.peg.105"/>
<dbReference type="CDD" id="cd06166">
    <property type="entry name" value="Sortase_D_2"/>
    <property type="match status" value="1"/>
</dbReference>
<dbReference type="GO" id="GO:0016787">
    <property type="term" value="F:hydrolase activity"/>
    <property type="evidence" value="ECO:0007669"/>
    <property type="project" value="UniProtKB-KW"/>
</dbReference>
<protein>
    <submittedName>
        <fullName evidence="4">Sortase family protein</fullName>
    </submittedName>
</protein>
<evidence type="ECO:0000256" key="3">
    <source>
        <dbReference type="SAM" id="Phobius"/>
    </source>
</evidence>
<keyword evidence="3" id="KW-0812">Transmembrane</keyword>
<organism evidence="4 5">
    <name type="scientific">Clostridium homopropionicum DSM 5847</name>
    <dbReference type="NCBI Taxonomy" id="1121318"/>
    <lineage>
        <taxon>Bacteria</taxon>
        <taxon>Bacillati</taxon>
        <taxon>Bacillota</taxon>
        <taxon>Clostridia</taxon>
        <taxon>Eubacteriales</taxon>
        <taxon>Clostridiaceae</taxon>
        <taxon>Clostridium</taxon>
    </lineage>
</organism>
<dbReference type="Gene3D" id="2.40.260.10">
    <property type="entry name" value="Sortase"/>
    <property type="match status" value="1"/>
</dbReference>
<evidence type="ECO:0000256" key="2">
    <source>
        <dbReference type="PIRSR" id="PIRSR605754-1"/>
    </source>
</evidence>